<protein>
    <recommendedName>
        <fullName evidence="1">Dynein heavy chain tail domain-containing protein</fullName>
    </recommendedName>
</protein>
<dbReference type="Pfam" id="PF08385">
    <property type="entry name" value="DHC_N1"/>
    <property type="match status" value="1"/>
</dbReference>
<accession>A0A564YXQ5</accession>
<organism evidence="2 3">
    <name type="scientific">Hymenolepis diminuta</name>
    <name type="common">Rat tapeworm</name>
    <dbReference type="NCBI Taxonomy" id="6216"/>
    <lineage>
        <taxon>Eukaryota</taxon>
        <taxon>Metazoa</taxon>
        <taxon>Spiralia</taxon>
        <taxon>Lophotrochozoa</taxon>
        <taxon>Platyhelminthes</taxon>
        <taxon>Cestoda</taxon>
        <taxon>Eucestoda</taxon>
        <taxon>Cyclophyllidea</taxon>
        <taxon>Hymenolepididae</taxon>
        <taxon>Hymenolepis</taxon>
    </lineage>
</organism>
<dbReference type="EMBL" id="CABIJS010000444">
    <property type="protein sequence ID" value="VUZ51819.1"/>
    <property type="molecule type" value="Genomic_DNA"/>
</dbReference>
<keyword evidence="3" id="KW-1185">Reference proteome</keyword>
<sequence length="73" mass="8174">MINKDLGACKNILDQHLVNSELLKQAIFKNFPPVSGAIAWSMQIQRRADALIKPLIDIIVSATKSERADEVRE</sequence>
<evidence type="ECO:0000259" key="1">
    <source>
        <dbReference type="Pfam" id="PF08385"/>
    </source>
</evidence>
<reference evidence="2 3" key="1">
    <citation type="submission" date="2019-07" db="EMBL/GenBank/DDBJ databases">
        <authorList>
            <person name="Jastrzebski P J."/>
            <person name="Paukszto L."/>
            <person name="Jastrzebski P J."/>
        </authorList>
    </citation>
    <scope>NUCLEOTIDE SEQUENCE [LARGE SCALE GENOMIC DNA]</scope>
    <source>
        <strain evidence="2 3">WMS-il1</strain>
    </source>
</reference>
<evidence type="ECO:0000313" key="3">
    <source>
        <dbReference type="Proteomes" id="UP000321570"/>
    </source>
</evidence>
<dbReference type="Proteomes" id="UP000321570">
    <property type="component" value="Unassembled WGS sequence"/>
</dbReference>
<feature type="domain" description="Dynein heavy chain tail" evidence="1">
    <location>
        <begin position="1"/>
        <end position="71"/>
    </location>
</feature>
<evidence type="ECO:0000313" key="2">
    <source>
        <dbReference type="EMBL" id="VUZ51819.1"/>
    </source>
</evidence>
<name>A0A564YXQ5_HYMDI</name>
<feature type="non-terminal residue" evidence="2">
    <location>
        <position position="73"/>
    </location>
</feature>
<dbReference type="InterPro" id="IPR013594">
    <property type="entry name" value="Dynein_heavy_tail"/>
</dbReference>
<proteinExistence type="predicted"/>
<dbReference type="AlphaFoldDB" id="A0A564YXQ5"/>
<gene>
    <name evidence="2" type="ORF">WMSIL1_LOCUS10395</name>
</gene>